<feature type="compositionally biased region" description="Acidic residues" evidence="1">
    <location>
        <begin position="175"/>
        <end position="186"/>
    </location>
</feature>
<proteinExistence type="predicted"/>
<dbReference type="InterPro" id="IPR011993">
    <property type="entry name" value="PH-like_dom_sf"/>
</dbReference>
<feature type="region of interest" description="Disordered" evidence="1">
    <location>
        <begin position="167"/>
        <end position="186"/>
    </location>
</feature>
<sequence length="186" mass="20583">MSDNNEPVITIADLPLTFTVKYLGNHPARGLWGLKHTRKPVDNLVAQAKNLLKDQILPVVNVTISNNGFSFSPIGPSDKSHSSTINFSVEVISYGVQDLVYTRVFSMIIVADESLKSDIPFICHSFVCDSKEQARKLTYALAAVFKDYGRKVKEEAKATGKPLKRLAIDLRTPEEQAEQSDSETDA</sequence>
<dbReference type="PANTHER" id="PTHR11232">
    <property type="entry name" value="PHOSPHOTYROSINE INTERACTION DOMAIN-CONTAINING FAMILY MEMBER"/>
    <property type="match status" value="1"/>
</dbReference>
<organism evidence="3 4">
    <name type="scientific">Hypothenemus hampei</name>
    <name type="common">Coffee berry borer</name>
    <dbReference type="NCBI Taxonomy" id="57062"/>
    <lineage>
        <taxon>Eukaryota</taxon>
        <taxon>Metazoa</taxon>
        <taxon>Ecdysozoa</taxon>
        <taxon>Arthropoda</taxon>
        <taxon>Hexapoda</taxon>
        <taxon>Insecta</taxon>
        <taxon>Pterygota</taxon>
        <taxon>Neoptera</taxon>
        <taxon>Endopterygota</taxon>
        <taxon>Coleoptera</taxon>
        <taxon>Polyphaga</taxon>
        <taxon>Cucujiformia</taxon>
        <taxon>Curculionidae</taxon>
        <taxon>Scolytinae</taxon>
        <taxon>Hypothenemus</taxon>
    </lineage>
</organism>
<dbReference type="Gene3D" id="2.30.29.30">
    <property type="entry name" value="Pleckstrin-homology domain (PH domain)/Phosphotyrosine-binding domain (PTB)"/>
    <property type="match status" value="1"/>
</dbReference>
<comment type="caution">
    <text evidence="3">The sequence shown here is derived from an EMBL/GenBank/DDBJ whole genome shotgun (WGS) entry which is preliminary data.</text>
</comment>
<accession>A0ABD1F7Q7</accession>
<feature type="domain" description="PID" evidence="2">
    <location>
        <begin position="17"/>
        <end position="150"/>
    </location>
</feature>
<dbReference type="AlphaFoldDB" id="A0ABD1F7Q7"/>
<dbReference type="SUPFAM" id="SSF50729">
    <property type="entry name" value="PH domain-like"/>
    <property type="match status" value="1"/>
</dbReference>
<protein>
    <recommendedName>
        <fullName evidence="2">PID domain-containing protein</fullName>
    </recommendedName>
</protein>
<gene>
    <name evidence="3" type="ORF">ABEB36_002897</name>
</gene>
<evidence type="ECO:0000259" key="2">
    <source>
        <dbReference type="Pfam" id="PF14719"/>
    </source>
</evidence>
<dbReference type="InterPro" id="IPR051133">
    <property type="entry name" value="Adapter_Engulfment-Domain"/>
</dbReference>
<dbReference type="Proteomes" id="UP001566132">
    <property type="component" value="Unassembled WGS sequence"/>
</dbReference>
<evidence type="ECO:0000313" key="4">
    <source>
        <dbReference type="Proteomes" id="UP001566132"/>
    </source>
</evidence>
<dbReference type="PANTHER" id="PTHR11232:SF57">
    <property type="entry name" value="RE46159P"/>
    <property type="match status" value="1"/>
</dbReference>
<dbReference type="EMBL" id="JBDJPC010000002">
    <property type="protein sequence ID" value="KAL1513493.1"/>
    <property type="molecule type" value="Genomic_DNA"/>
</dbReference>
<keyword evidence="4" id="KW-1185">Reference proteome</keyword>
<name>A0ABD1F7Q7_HYPHA</name>
<evidence type="ECO:0000313" key="3">
    <source>
        <dbReference type="EMBL" id="KAL1513493.1"/>
    </source>
</evidence>
<evidence type="ECO:0000256" key="1">
    <source>
        <dbReference type="SAM" id="MobiDB-lite"/>
    </source>
</evidence>
<dbReference type="CDD" id="cd13160">
    <property type="entry name" value="PTB_LDLRAP_insect-like"/>
    <property type="match status" value="1"/>
</dbReference>
<dbReference type="InterPro" id="IPR006020">
    <property type="entry name" value="PTB/PI_dom"/>
</dbReference>
<reference evidence="3 4" key="1">
    <citation type="submission" date="2024-05" db="EMBL/GenBank/DDBJ databases">
        <title>Genetic variation in Jamaican populations of the coffee berry borer (Hypothenemus hampei).</title>
        <authorList>
            <person name="Errbii M."/>
            <person name="Myrie A."/>
        </authorList>
    </citation>
    <scope>NUCLEOTIDE SEQUENCE [LARGE SCALE GENOMIC DNA]</scope>
    <source>
        <strain evidence="3">JA-Hopewell-2020-01-JO</strain>
        <tissue evidence="3">Whole body</tissue>
    </source>
</reference>
<dbReference type="Pfam" id="PF14719">
    <property type="entry name" value="PID_2"/>
    <property type="match status" value="1"/>
</dbReference>